<dbReference type="PANTHER" id="PTHR24027">
    <property type="entry name" value="CADHERIN-23"/>
    <property type="match status" value="1"/>
</dbReference>
<dbReference type="GO" id="GO:0008013">
    <property type="term" value="F:beta-catenin binding"/>
    <property type="evidence" value="ECO:0007669"/>
    <property type="project" value="TreeGrafter"/>
</dbReference>
<dbReference type="GO" id="GO:0009653">
    <property type="term" value="P:anatomical structure morphogenesis"/>
    <property type="evidence" value="ECO:0007669"/>
    <property type="project" value="UniProtKB-ARBA"/>
</dbReference>
<dbReference type="SUPFAM" id="SSF49313">
    <property type="entry name" value="Cadherin-like"/>
    <property type="match status" value="14"/>
</dbReference>
<dbReference type="GO" id="GO:0007156">
    <property type="term" value="P:homophilic cell adhesion via plasma membrane adhesion molecules"/>
    <property type="evidence" value="ECO:0007669"/>
    <property type="project" value="InterPro"/>
</dbReference>
<feature type="domain" description="Cadherin" evidence="11">
    <location>
        <begin position="1237"/>
        <end position="1339"/>
    </location>
</feature>
<feature type="domain" description="Cadherin" evidence="11">
    <location>
        <begin position="1549"/>
        <end position="1652"/>
    </location>
</feature>
<feature type="domain" description="Cadherin" evidence="11">
    <location>
        <begin position="2749"/>
        <end position="2842"/>
    </location>
</feature>
<feature type="domain" description="Cadherin" evidence="11">
    <location>
        <begin position="1030"/>
        <end position="1130"/>
    </location>
</feature>
<keyword evidence="2 9" id="KW-0812">Transmembrane</keyword>
<dbReference type="InterPro" id="IPR002126">
    <property type="entry name" value="Cadherin-like_dom"/>
</dbReference>
<evidence type="ECO:0000259" key="11">
    <source>
        <dbReference type="PROSITE" id="PS50268"/>
    </source>
</evidence>
<dbReference type="Gene3D" id="2.60.40.60">
    <property type="entry name" value="Cadherins"/>
    <property type="match status" value="16"/>
</dbReference>
<proteinExistence type="predicted"/>
<evidence type="ECO:0000256" key="6">
    <source>
        <dbReference type="ARBA" id="ARBA00022989"/>
    </source>
</evidence>
<feature type="domain" description="Cadherin" evidence="11">
    <location>
        <begin position="1463"/>
        <end position="1548"/>
    </location>
</feature>
<evidence type="ECO:0000256" key="9">
    <source>
        <dbReference type="SAM" id="Phobius"/>
    </source>
</evidence>
<dbReference type="PRINTS" id="PR00205">
    <property type="entry name" value="CADHERIN"/>
</dbReference>
<dbReference type="GO" id="GO:0045296">
    <property type="term" value="F:cadherin binding"/>
    <property type="evidence" value="ECO:0007669"/>
    <property type="project" value="TreeGrafter"/>
</dbReference>
<evidence type="ECO:0000256" key="2">
    <source>
        <dbReference type="ARBA" id="ARBA00022692"/>
    </source>
</evidence>
<feature type="domain" description="Cadherin" evidence="11">
    <location>
        <begin position="2263"/>
        <end position="2330"/>
    </location>
</feature>
<dbReference type="InterPro" id="IPR020894">
    <property type="entry name" value="Cadherin_CS"/>
</dbReference>
<dbReference type="FunFam" id="2.60.40.60:FF:000020">
    <property type="entry name" value="Dachsous cadherin-related 1b"/>
    <property type="match status" value="2"/>
</dbReference>
<feature type="domain" description="Cadherin" evidence="11">
    <location>
        <begin position="2331"/>
        <end position="2433"/>
    </location>
</feature>
<gene>
    <name evidence="12" type="primary">Fat4</name>
    <name evidence="12" type="ORF">T03_571</name>
</gene>
<dbReference type="PANTHER" id="PTHR24027:SF442">
    <property type="entry name" value="PROTOCADHERIN-15 ISOFORM X1"/>
    <property type="match status" value="1"/>
</dbReference>
<feature type="domain" description="Cadherin" evidence="11">
    <location>
        <begin position="954"/>
        <end position="1029"/>
    </location>
</feature>
<feature type="domain" description="Cadherin" evidence="11">
    <location>
        <begin position="2434"/>
        <end position="2547"/>
    </location>
</feature>
<evidence type="ECO:0000256" key="8">
    <source>
        <dbReference type="PROSITE-ProRule" id="PRU00043"/>
    </source>
</evidence>
<evidence type="ECO:0000256" key="3">
    <source>
        <dbReference type="ARBA" id="ARBA00022729"/>
    </source>
</evidence>
<dbReference type="InterPro" id="IPR015919">
    <property type="entry name" value="Cadherin-like_sf"/>
</dbReference>
<comment type="subcellular location">
    <subcellularLocation>
        <location evidence="1">Membrane</location>
        <topology evidence="1">Single-pass membrane protein</topology>
    </subcellularLocation>
</comment>
<protein>
    <submittedName>
        <fullName evidence="12">Protocadherin Fat 4</fullName>
    </submittedName>
</protein>
<accession>A0A0V1CWZ0</accession>
<reference evidence="12 13" key="1">
    <citation type="submission" date="2015-01" db="EMBL/GenBank/DDBJ databases">
        <title>Evolution of Trichinella species and genotypes.</title>
        <authorList>
            <person name="Korhonen P.K."/>
            <person name="Edoardo P."/>
            <person name="Giuseppe L.R."/>
            <person name="Gasser R.B."/>
        </authorList>
    </citation>
    <scope>NUCLEOTIDE SEQUENCE [LARGE SCALE GENOMIC DNA]</scope>
    <source>
        <strain evidence="12">ISS120</strain>
    </source>
</reference>
<keyword evidence="4" id="KW-0677">Repeat</keyword>
<dbReference type="GO" id="GO:0016477">
    <property type="term" value="P:cell migration"/>
    <property type="evidence" value="ECO:0007669"/>
    <property type="project" value="TreeGrafter"/>
</dbReference>
<dbReference type="GO" id="GO:0016342">
    <property type="term" value="C:catenin complex"/>
    <property type="evidence" value="ECO:0007669"/>
    <property type="project" value="TreeGrafter"/>
</dbReference>
<feature type="domain" description="Cadherin" evidence="11">
    <location>
        <begin position="2606"/>
        <end position="2726"/>
    </location>
</feature>
<dbReference type="FunFam" id="2.60.40.60:FF:000092">
    <property type="entry name" value="Protocadherin 8"/>
    <property type="match status" value="1"/>
</dbReference>
<feature type="domain" description="Cadherin" evidence="11">
    <location>
        <begin position="560"/>
        <end position="694"/>
    </location>
</feature>
<dbReference type="PROSITE" id="PS00232">
    <property type="entry name" value="CADHERIN_1"/>
    <property type="match status" value="5"/>
</dbReference>
<keyword evidence="7 9" id="KW-0472">Membrane</keyword>
<dbReference type="OMA" id="STHVIVY"/>
<feature type="signal peptide" evidence="10">
    <location>
        <begin position="1"/>
        <end position="22"/>
    </location>
</feature>
<sequence>MFWQFWIVFVALSTSVIKIVQARRWSNVSKCYRCQMARKLVANTEIYFQSVDYGTDFRCALVATECQPDSQSCTLGFVQVNHKPKLLSFSGCTEQRTEDGQLRSCHQQRYSTKDGLKSFRASFCLCPQALCNVAALHDHLLVDHFGLPHPTVAEFEDHAQNSHQSVDYEKNHVLPTTASDSSSSFATSDGRFNVASAVQANNRPPALPYLLTTLVNFFCFLVFRCKKNSMGYILFISLIISCQLKIQGYVTYRLLTDDRVYDGDLTMDDSMNFAILFNGLSSHLNRPKNGNFLALQSGEQPTMEQHVDENQQQAFRTNSAAEVRMIPLKPYMNVKSLDDQLEKLIFNNNNNNGNEFLKYGLKKMDDLKMTEKKRNHWLSRARSIRVPDERRKNFIEWFRNNFGNGNHNLQLEKDFSFLQSLLRRMLAWILLFLSSTIVKCQNLNECTFRSERNGRPVYKVDDTLPVGTVLHSVYVQQSDAKVGKITLNGALAAHFSDKFSLKHSADGRLQLITSGYLHLPNYPSHLLQTSLNVHVYCNQRSVNLATVLINATNRQIPDWYNRPYEISIPEDTHINNLIKTPLLCIDWDPSPYYDIKFEISKGNDEAVFELVYVKGQSYLVENLPADIQQMDWTKVKLPRIVFLKLLKPLDYDYGTRSYFLNITAQDRAIGGIQWKSWTTLVVKIKDCDDLPPRFSATRYFGTLNPDIVPGSSIQLSPKVEAVDGDPSLNDTIIFSLITGNEYFKVDENTGTLILHSAIPKLFSKSTFQLILKAAQKNNPAMYATAKVQLHLIQRPGQQILCRINTTVSADAEKDTTILHVQNENILNKLSVETENENDRTAFAVKFDQSAIVLRNPSILHSTSKSSLGLKIISSSPDSYFFVDGVGKCSAAVVVVNIRRTTATSNAVLKSDSSVPQAVQQVTTIPSSTVPTEVPLNQYNVSIFVFENSIPTALYQVASNASNATFAIVDGDYIHCRVDAKSGKIDVVKSFDYEESRESFLNISICSNDACSFFTVQLIIVDVNDNVPLFEQQNYSATILEHVPPRTRVVQIVAHDADSKWNGNVSYAMKRAMVDFSVDYETGWILTRSISTKPGIYQMTVIAFDHGSPALESSCNVQVIVKECATKPPVFGSNVYSVDVKEDAPVGFAVIQLKANVTDMKSNERVFYRWHGHVSNAFSLDALTGIVKIAKPLDYEERNYFQFLIEAVREGAEEARISNQVLLKVNILDINDNAPIFMILPERLVILESLPLQSHLLNITAEDKDSSANGNNVINYKLEGENCEMFRIHPKSGELIVNEHLSSGLYELYIIATDGGETPLSSTKSLHIFVEKELSHYPIFSDSTYTVQAEFCPSSNLIPIRRFHASLNSGNAYYTILSPITPGLQLDSDTGILFSTNEFCGNFTEQPKHVVIRAINPINESYFSDTLVVLHMVKVPTENTTCNFQTAHFYVNVKENIPAGFRFDFDLQIPKAYCNRQNVSYWMEDNALLGIDSDGSVITKVSLDAEALPQNVSNPSLIKIFASDNFNDKIAQSTLVFKIEDVNEYEPRFERVFYSAEIEENCPVGTFLLQVTAFDPDVLDSTLKYAVVNSSEYSDMINIDSEGKIFKSNIGNFDRELFPSIQFTIIVYDQANKTDTCVVQFVILDVNDNYPKFSRSVYFWKVVEGKIRFLFLDFVLAFLKLLFPESEGIGQSFTAIDCVDPDDGDNGTVQFLLLPHEYSKHFSLEKEADGKMTIVLVKAFDREMKSQIPVVIQAQDGGNPPLTSAARLEIEILDVNDNPPKLLTTEVVFHLPCNVPPLLPFKMFFAHDPDWTSDLAFNLFGEDSDLFHIDPSLGLLSFASTNTSFYKETYSLSLEVTDGKFADKAALTVHVQCNSTQSSVLCLGKSFSKDQYSFKVTEAEHDQFVGNLETNPKSVDGTFSLVPVSEHFFIHEPSTDLMKNKPLFYEKNQNFFVFLVYGKLGNAPKSCNIFTSVAVEIVDVNNHIPQFKKPSYSETLPLRILPGHPLSTDIEAVDLDDGFNAKIRYSLAGNESTCFQIEPELGRLSVTCRLDLLKKYIYEFYIVATDQDGFGKSSMVNMTVTLTDEKFNYPNLRSRIAKVFRPAGLKSNEPDVMMMCASMLRTVESTLQLQENFKSGTYIFLSETILKPKSPQFFFFISSVESSLNDYLVEPRHGLISVFKRDTHFHNAVSVERNNILKITAQSDLYSLTCRLTLTVNIVELQQGVQPFHFENRSITLSVDENGPLDFVIYTMPNSCKSADYPLYAFHSINSTFEDIFHITEKGSLVVKKSFDYETDLRDYFFIVRGSCGDAFDYLLVNLTISDINDNVPTFSQSLYVLEVPEGTYERRVSIGHIAATDKDSGLNAALHYSILEKNVPFEIDDTGTVYIVGTADREVNSSYNLTVQATDSGNPPLSGSTSLHVVLVDVNDNAPLFYNSPSEVTVQGLMEPNQFICQIQATDSDSNMNGELQYDLIPTSDIFAIDNNNGTIRSVKPLALERGKIHHFIVVASDHGQPPLLSYHNLTIKIDDNHNNNTDNNTSMINTDHSFFTKPQDQSYVVNVEIENEGDFTGEQNLAEESNLTVDTIENIVSYVQKPIDWKSDESLFDQKEYWTSVKENLQPLHFVIDLNCSYEIASLPVFYRFTAGDSGHCNFHINETDGKIFTTNSLDRENRSMHILTVQCMKQMPRIARDSEQKINNLFGAFDVSFDSTLVIVNVLDENDNPPAFVESDPIYFFFVNPTTMTDKQRVIGKVKAVDPDISSTVTYSVLRRADDDSKLFRADENAGTIFSTNPNRLSLIGDSRPLRFLIQATDSKYTTAKECRVFILTPEKRATLTALRLPEYIKSYKNSLQRKAAEMIELYVHIDEVRPLKTVLAQGSEMDVYAVDIENMQLYSGYALFRRMESVMSDLQKQLDHLRIIGIETDLVSSRKEHPVKNAVALGTTEIILAAVCLVIVIAVCTGMAFLIRWFRMKKSQPLENKMICQNSGSKRWDFQSEGNYYQSVR</sequence>
<feature type="domain" description="Cadherin" evidence="11">
    <location>
        <begin position="695"/>
        <end position="791"/>
    </location>
</feature>
<feature type="chain" id="PRO_5006876247" evidence="10">
    <location>
        <begin position="23"/>
        <end position="3004"/>
    </location>
</feature>
<keyword evidence="6 9" id="KW-1133">Transmembrane helix</keyword>
<feature type="domain" description="Cadherin" evidence="11">
    <location>
        <begin position="1682"/>
        <end position="1781"/>
    </location>
</feature>
<dbReference type="FunFam" id="2.60.40.60:FF:000033">
    <property type="entry name" value="FAT atypical cadherin 1"/>
    <property type="match status" value="2"/>
</dbReference>
<dbReference type="STRING" id="45882.A0A0V1CWZ0"/>
<keyword evidence="5 8" id="KW-0106">Calcium</keyword>
<evidence type="ECO:0000313" key="13">
    <source>
        <dbReference type="Proteomes" id="UP000054653"/>
    </source>
</evidence>
<dbReference type="EMBL" id="JYDI01000082">
    <property type="protein sequence ID" value="KRY53614.1"/>
    <property type="molecule type" value="Genomic_DNA"/>
</dbReference>
<evidence type="ECO:0000256" key="1">
    <source>
        <dbReference type="ARBA" id="ARBA00004167"/>
    </source>
</evidence>
<dbReference type="OrthoDB" id="6252479at2759"/>
<comment type="caution">
    <text evidence="12">The sequence shown here is derived from an EMBL/GenBank/DDBJ whole genome shotgun (WGS) entry which is preliminary data.</text>
</comment>
<feature type="domain" description="Cadherin" evidence="11">
    <location>
        <begin position="1987"/>
        <end position="2091"/>
    </location>
</feature>
<evidence type="ECO:0000256" key="10">
    <source>
        <dbReference type="SAM" id="SignalP"/>
    </source>
</evidence>
<keyword evidence="13" id="KW-1185">Reference proteome</keyword>
<organism evidence="12 13">
    <name type="scientific">Trichinella britovi</name>
    <name type="common">Parasitic roundworm</name>
    <dbReference type="NCBI Taxonomy" id="45882"/>
    <lineage>
        <taxon>Eukaryota</taxon>
        <taxon>Metazoa</taxon>
        <taxon>Ecdysozoa</taxon>
        <taxon>Nematoda</taxon>
        <taxon>Enoplea</taxon>
        <taxon>Dorylaimia</taxon>
        <taxon>Trichinellida</taxon>
        <taxon>Trichinellidae</taxon>
        <taxon>Trichinella</taxon>
    </lineage>
</organism>
<evidence type="ECO:0000256" key="5">
    <source>
        <dbReference type="ARBA" id="ARBA00022837"/>
    </source>
</evidence>
<dbReference type="SMART" id="SM00112">
    <property type="entry name" value="CA"/>
    <property type="match status" value="14"/>
</dbReference>
<dbReference type="CDD" id="cd11304">
    <property type="entry name" value="Cadherin_repeat"/>
    <property type="match status" value="12"/>
</dbReference>
<evidence type="ECO:0000256" key="4">
    <source>
        <dbReference type="ARBA" id="ARBA00022737"/>
    </source>
</evidence>
<dbReference type="Pfam" id="PF00028">
    <property type="entry name" value="Cadherin"/>
    <property type="match status" value="8"/>
</dbReference>
<dbReference type="PROSITE" id="PS50268">
    <property type="entry name" value="CADHERIN_2"/>
    <property type="match status" value="15"/>
</dbReference>
<keyword evidence="3 10" id="KW-0732">Signal</keyword>
<feature type="domain" description="Cadherin" evidence="11">
    <location>
        <begin position="1131"/>
        <end position="1236"/>
    </location>
</feature>
<dbReference type="GO" id="GO:0005509">
    <property type="term" value="F:calcium ion binding"/>
    <property type="evidence" value="ECO:0007669"/>
    <property type="project" value="UniProtKB-UniRule"/>
</dbReference>
<evidence type="ECO:0000313" key="12">
    <source>
        <dbReference type="EMBL" id="KRY53614.1"/>
    </source>
</evidence>
<name>A0A0V1CWZ0_TRIBR</name>
<dbReference type="InterPro" id="IPR039808">
    <property type="entry name" value="Cadherin"/>
</dbReference>
<feature type="transmembrane region" description="Helical" evidence="9">
    <location>
        <begin position="2945"/>
        <end position="2966"/>
    </location>
</feature>
<dbReference type="Proteomes" id="UP000054653">
    <property type="component" value="Unassembled WGS sequence"/>
</dbReference>
<evidence type="ECO:0000256" key="7">
    <source>
        <dbReference type="ARBA" id="ARBA00023136"/>
    </source>
</evidence>